<evidence type="ECO:0000256" key="1">
    <source>
        <dbReference type="ARBA" id="ARBA00022574"/>
    </source>
</evidence>
<proteinExistence type="predicted"/>
<dbReference type="InterPro" id="IPR036322">
    <property type="entry name" value="WD40_repeat_dom_sf"/>
</dbReference>
<reference evidence="5" key="2">
    <citation type="submission" date="2014-03" db="EMBL/GenBank/DDBJ databases">
        <title>The whipworm genome and dual-species transcriptomics of an intimate host-pathogen interaction.</title>
        <authorList>
            <person name="Foth B.J."/>
            <person name="Tsai I.J."/>
            <person name="Reid A.J."/>
            <person name="Bancroft A.J."/>
            <person name="Nichol S."/>
            <person name="Tracey A."/>
            <person name="Holroyd N."/>
            <person name="Cotton J.A."/>
            <person name="Stanley E.J."/>
            <person name="Zarowiecki M."/>
            <person name="Liu J.Z."/>
            <person name="Huckvale T."/>
            <person name="Cooper P.J."/>
            <person name="Grencis R.K."/>
            <person name="Berriman M."/>
        </authorList>
    </citation>
    <scope>NUCLEOTIDE SEQUENCE [LARGE SCALE GENOMIC DNA]</scope>
</reference>
<keyword evidence="1 3" id="KW-0853">WD repeat</keyword>
<dbReference type="SMART" id="SM00320">
    <property type="entry name" value="WD40"/>
    <property type="match status" value="5"/>
</dbReference>
<feature type="region of interest" description="Disordered" evidence="4">
    <location>
        <begin position="479"/>
        <end position="529"/>
    </location>
</feature>
<sequence length="626" mass="68500">MASPNDTANVASSSSIDASGKEVIKSQFITREGTYKLMTLSEYSRPSRVPLNPAQGNNVAGSAPVHVSFVTLPADVNESSSTDSTNNCREKICFNVGRELYVYNYEGVAKAADLSRPIDKRVYKGTYPTCHDFNQSSNSVDLCELLVGFSAGQIQLINPFKKEAQVNRLFNEDRTIDKSRVTCLKWIPGAKQHFLVSHASGYLYVYNVDLTCSCSLPSYQLFKQGDCFAVHTCKTKTSRNPLYRWTICDGAVNEFQFSPDGRSLAVVSEDGYLRVFDYHTMELQGLMRSYFGGLLCVAWSPDAKYIATGGEDDLVSIYSVQDKRTVCRGQGHRSWVSKVAFDPYTSLVYCSGSIMHLDSDEDLRCATNNSTIGKCGGSLHDSTNGSRMVNRLERDSISSVSSLCSVTYRFGSVGHDTLLCLWDLSEDELKPPPLPQISRLRSSVLFNHSPMLNRYASSKMPPQPPTKPIVTAAMEKTVTKSNNQTKPPSSDHNFSTAAPTGRNKRLLINLTGGNSKNNEKSSSATNVTSGTTISQEAAANSALGSPLCPYLNDIPMIQPLISKKIAHERLSVIIFREDSIVTACQEGFICTWARPGHTAANLTSQHNLNSPCLGTSATMLPGATMV</sequence>
<reference evidence="5" key="1">
    <citation type="submission" date="2014-01" db="EMBL/GenBank/DDBJ databases">
        <authorList>
            <person name="Aslett M."/>
        </authorList>
    </citation>
    <scope>NUCLEOTIDE SEQUENCE</scope>
</reference>
<feature type="compositionally biased region" description="Polar residues" evidence="4">
    <location>
        <begin position="479"/>
        <end position="498"/>
    </location>
</feature>
<dbReference type="OrthoDB" id="3367at2759"/>
<dbReference type="InterPro" id="IPR015943">
    <property type="entry name" value="WD40/YVTN_repeat-like_dom_sf"/>
</dbReference>
<dbReference type="InterPro" id="IPR051362">
    <property type="entry name" value="WD_repeat_creC_regulators"/>
</dbReference>
<feature type="compositionally biased region" description="Low complexity" evidence="4">
    <location>
        <begin position="511"/>
        <end position="526"/>
    </location>
</feature>
<evidence type="ECO:0000256" key="4">
    <source>
        <dbReference type="SAM" id="MobiDB-lite"/>
    </source>
</evidence>
<dbReference type="PANTHER" id="PTHR14107">
    <property type="entry name" value="WD REPEAT PROTEIN"/>
    <property type="match status" value="1"/>
</dbReference>
<dbReference type="Proteomes" id="UP000030665">
    <property type="component" value="Unassembled WGS sequence"/>
</dbReference>
<dbReference type="Pfam" id="PF00400">
    <property type="entry name" value="WD40"/>
    <property type="match status" value="2"/>
</dbReference>
<name>A0A077Z4I9_TRITR</name>
<dbReference type="PANTHER" id="PTHR14107:SF16">
    <property type="entry name" value="AT02583P"/>
    <property type="match status" value="1"/>
</dbReference>
<keyword evidence="6" id="KW-1185">Reference proteome</keyword>
<feature type="repeat" description="WD" evidence="3">
    <location>
        <begin position="287"/>
        <end position="328"/>
    </location>
</feature>
<accession>A0A077Z4I9</accession>
<dbReference type="InterPro" id="IPR001680">
    <property type="entry name" value="WD40_rpt"/>
</dbReference>
<evidence type="ECO:0000313" key="5">
    <source>
        <dbReference type="EMBL" id="CDW55392.1"/>
    </source>
</evidence>
<dbReference type="EMBL" id="HG805951">
    <property type="protein sequence ID" value="CDW55392.1"/>
    <property type="molecule type" value="Genomic_DNA"/>
</dbReference>
<dbReference type="STRING" id="36087.A0A077Z4I9"/>
<dbReference type="Gene3D" id="2.130.10.10">
    <property type="entry name" value="YVTN repeat-like/Quinoprotein amine dehydrogenase"/>
    <property type="match status" value="2"/>
</dbReference>
<keyword evidence="2" id="KW-0677">Repeat</keyword>
<organism evidence="5 6">
    <name type="scientific">Trichuris trichiura</name>
    <name type="common">Whipworm</name>
    <name type="synonym">Trichocephalus trichiurus</name>
    <dbReference type="NCBI Taxonomy" id="36087"/>
    <lineage>
        <taxon>Eukaryota</taxon>
        <taxon>Metazoa</taxon>
        <taxon>Ecdysozoa</taxon>
        <taxon>Nematoda</taxon>
        <taxon>Enoplea</taxon>
        <taxon>Dorylaimia</taxon>
        <taxon>Trichinellida</taxon>
        <taxon>Trichuridae</taxon>
        <taxon>Trichuris</taxon>
    </lineage>
</organism>
<evidence type="ECO:0000256" key="3">
    <source>
        <dbReference type="PROSITE-ProRule" id="PRU00221"/>
    </source>
</evidence>
<evidence type="ECO:0000256" key="2">
    <source>
        <dbReference type="ARBA" id="ARBA00022737"/>
    </source>
</evidence>
<dbReference type="SUPFAM" id="SSF50978">
    <property type="entry name" value="WD40 repeat-like"/>
    <property type="match status" value="1"/>
</dbReference>
<dbReference type="AlphaFoldDB" id="A0A077Z4I9"/>
<dbReference type="PROSITE" id="PS50082">
    <property type="entry name" value="WD_REPEATS_2"/>
    <property type="match status" value="1"/>
</dbReference>
<evidence type="ECO:0000313" key="6">
    <source>
        <dbReference type="Proteomes" id="UP000030665"/>
    </source>
</evidence>
<gene>
    <name evidence="5" type="ORF">TTRE_0000366401</name>
</gene>
<protein>
    <submittedName>
        <fullName evidence="5">WD repeat containing protein 20</fullName>
    </submittedName>
</protein>